<evidence type="ECO:0000313" key="2">
    <source>
        <dbReference type="EMBL" id="TKS84739.1"/>
    </source>
</evidence>
<gene>
    <name evidence="2" type="ORF">D9C73_018493</name>
</gene>
<dbReference type="AlphaFoldDB" id="A0A4U5VAB5"/>
<dbReference type="EMBL" id="CM014093">
    <property type="protein sequence ID" value="TKS84739.1"/>
    <property type="molecule type" value="Genomic_DNA"/>
</dbReference>
<evidence type="ECO:0000256" key="1">
    <source>
        <dbReference type="SAM" id="MobiDB-lite"/>
    </source>
</evidence>
<proteinExistence type="predicted"/>
<feature type="region of interest" description="Disordered" evidence="1">
    <location>
        <begin position="1"/>
        <end position="59"/>
    </location>
</feature>
<name>A0A4U5VAB5_COLLU</name>
<reference evidence="2 3" key="1">
    <citation type="submission" date="2019-01" db="EMBL/GenBank/DDBJ databases">
        <title>Genome Assembly of Collichthys lucidus.</title>
        <authorList>
            <person name="Cai M."/>
            <person name="Xiao S."/>
        </authorList>
    </citation>
    <scope>NUCLEOTIDE SEQUENCE [LARGE SCALE GENOMIC DNA]</scope>
    <source>
        <strain evidence="2">JT15FE1705JMU</strain>
        <tissue evidence="2">Muscle</tissue>
    </source>
</reference>
<evidence type="ECO:0000313" key="3">
    <source>
        <dbReference type="Proteomes" id="UP000298787"/>
    </source>
</evidence>
<keyword evidence="3" id="KW-1185">Reference proteome</keyword>
<dbReference type="Proteomes" id="UP000298787">
    <property type="component" value="Chromosome 16"/>
</dbReference>
<sequence length="147" mass="16359">MTDQNTKVQGLQGLKMHFDLQGKEPDDFQRQEDKDDPDEGRGSFDLSSVKENKPSSFPSVGSSLLLLLSGSEGASHVLQHVPIIGGSGTEYDGMADLVTDDFISYHFERPDIRSTKPCMEHTLQDRVVIHVHKINLILNYANFPGDM</sequence>
<protein>
    <submittedName>
        <fullName evidence="2">Uncharacterized protein</fullName>
    </submittedName>
</protein>
<accession>A0A4U5VAB5</accession>
<organism evidence="2 3">
    <name type="scientific">Collichthys lucidus</name>
    <name type="common">Big head croaker</name>
    <name type="synonym">Sciaena lucida</name>
    <dbReference type="NCBI Taxonomy" id="240159"/>
    <lineage>
        <taxon>Eukaryota</taxon>
        <taxon>Metazoa</taxon>
        <taxon>Chordata</taxon>
        <taxon>Craniata</taxon>
        <taxon>Vertebrata</taxon>
        <taxon>Euteleostomi</taxon>
        <taxon>Actinopterygii</taxon>
        <taxon>Neopterygii</taxon>
        <taxon>Teleostei</taxon>
        <taxon>Neoteleostei</taxon>
        <taxon>Acanthomorphata</taxon>
        <taxon>Eupercaria</taxon>
        <taxon>Sciaenidae</taxon>
        <taxon>Collichthys</taxon>
    </lineage>
</organism>
<feature type="compositionally biased region" description="Basic and acidic residues" evidence="1">
    <location>
        <begin position="16"/>
        <end position="33"/>
    </location>
</feature>